<reference evidence="2 3" key="1">
    <citation type="submission" date="2020-03" db="EMBL/GenBank/DDBJ databases">
        <title>Genomic Encyclopedia of Type Strains, Phase IV (KMG-IV): sequencing the most valuable type-strain genomes for metagenomic binning, comparative biology and taxonomic classification.</title>
        <authorList>
            <person name="Goeker M."/>
        </authorList>
    </citation>
    <scope>NUCLEOTIDE SEQUENCE [LARGE SCALE GENOMIC DNA]</scope>
    <source>
        <strain evidence="2 3">DSM 24233</strain>
    </source>
</reference>
<name>A0A846QW02_9BACT</name>
<comment type="caution">
    <text evidence="2">The sequence shown here is derived from an EMBL/GenBank/DDBJ whole genome shotgun (WGS) entry which is preliminary data.</text>
</comment>
<protein>
    <submittedName>
        <fullName evidence="2">Uncharacterized protein</fullName>
    </submittedName>
</protein>
<evidence type="ECO:0000256" key="1">
    <source>
        <dbReference type="SAM" id="Phobius"/>
    </source>
</evidence>
<feature type="transmembrane region" description="Helical" evidence="1">
    <location>
        <begin position="36"/>
        <end position="53"/>
    </location>
</feature>
<feature type="transmembrane region" description="Helical" evidence="1">
    <location>
        <begin position="59"/>
        <end position="77"/>
    </location>
</feature>
<proteinExistence type="predicted"/>
<keyword evidence="1" id="KW-0812">Transmembrane</keyword>
<feature type="transmembrane region" description="Helical" evidence="1">
    <location>
        <begin position="84"/>
        <end position="101"/>
    </location>
</feature>
<sequence>MPPLDSPPATAAHVAPQRVTGYVPAMRRNISASMQLLPFMAFLFHIFSAGAGGTDWQLAFEWGGLAAVSVTAACLGLRLPVDRLLLGVNLYLASGAAAYAVQWFPMLGLYARLQAAGILAWVVAVGVADFLLLLRSKHADTCSQRRALRLLLTEFVALNWAFLFRDSHMLALVLPFATLAIMRMVLNRRFAPAMASGSTNETEAEA</sequence>
<dbReference type="Proteomes" id="UP000580856">
    <property type="component" value="Unassembled WGS sequence"/>
</dbReference>
<dbReference type="EMBL" id="JAATJA010000002">
    <property type="protein sequence ID" value="NJB68809.1"/>
    <property type="molecule type" value="Genomic_DNA"/>
</dbReference>
<gene>
    <name evidence="2" type="ORF">GGQ74_002482</name>
</gene>
<keyword evidence="1" id="KW-0472">Membrane</keyword>
<feature type="transmembrane region" description="Helical" evidence="1">
    <location>
        <begin position="169"/>
        <end position="186"/>
    </location>
</feature>
<dbReference type="AlphaFoldDB" id="A0A846QW02"/>
<accession>A0A846QW02</accession>
<feature type="transmembrane region" description="Helical" evidence="1">
    <location>
        <begin position="113"/>
        <end position="134"/>
    </location>
</feature>
<evidence type="ECO:0000313" key="2">
    <source>
        <dbReference type="EMBL" id="NJB68809.1"/>
    </source>
</evidence>
<organism evidence="2 3">
    <name type="scientific">Desulfobaculum xiamenense</name>
    <dbReference type="NCBI Taxonomy" id="995050"/>
    <lineage>
        <taxon>Bacteria</taxon>
        <taxon>Pseudomonadati</taxon>
        <taxon>Thermodesulfobacteriota</taxon>
        <taxon>Desulfovibrionia</taxon>
        <taxon>Desulfovibrionales</taxon>
        <taxon>Desulfovibrionaceae</taxon>
        <taxon>Desulfobaculum</taxon>
    </lineage>
</organism>
<keyword evidence="1" id="KW-1133">Transmembrane helix</keyword>
<feature type="transmembrane region" description="Helical" evidence="1">
    <location>
        <begin position="146"/>
        <end position="163"/>
    </location>
</feature>
<keyword evidence="3" id="KW-1185">Reference proteome</keyword>
<dbReference type="RefSeq" id="WP_167941847.1">
    <property type="nucleotide sequence ID" value="NZ_JAATJA010000002.1"/>
</dbReference>
<evidence type="ECO:0000313" key="3">
    <source>
        <dbReference type="Proteomes" id="UP000580856"/>
    </source>
</evidence>